<organism evidence="1 2">
    <name type="scientific">Pistacia integerrima</name>
    <dbReference type="NCBI Taxonomy" id="434235"/>
    <lineage>
        <taxon>Eukaryota</taxon>
        <taxon>Viridiplantae</taxon>
        <taxon>Streptophyta</taxon>
        <taxon>Embryophyta</taxon>
        <taxon>Tracheophyta</taxon>
        <taxon>Spermatophyta</taxon>
        <taxon>Magnoliopsida</taxon>
        <taxon>eudicotyledons</taxon>
        <taxon>Gunneridae</taxon>
        <taxon>Pentapetalae</taxon>
        <taxon>rosids</taxon>
        <taxon>malvids</taxon>
        <taxon>Sapindales</taxon>
        <taxon>Anacardiaceae</taxon>
        <taxon>Pistacia</taxon>
    </lineage>
</organism>
<protein>
    <submittedName>
        <fullName evidence="1">Uncharacterized protein</fullName>
    </submittedName>
</protein>
<accession>A0ACC0YIB2</accession>
<proteinExistence type="predicted"/>
<evidence type="ECO:0000313" key="2">
    <source>
        <dbReference type="Proteomes" id="UP001163603"/>
    </source>
</evidence>
<reference evidence="2" key="1">
    <citation type="journal article" date="2023" name="G3 (Bethesda)">
        <title>Genome assembly and association tests identify interacting loci associated with vigor, precocity, and sex in interspecific pistachio rootstocks.</title>
        <authorList>
            <person name="Palmer W."/>
            <person name="Jacygrad E."/>
            <person name="Sagayaradj S."/>
            <person name="Cavanaugh K."/>
            <person name="Han R."/>
            <person name="Bertier L."/>
            <person name="Beede B."/>
            <person name="Kafkas S."/>
            <person name="Golino D."/>
            <person name="Preece J."/>
            <person name="Michelmore R."/>
        </authorList>
    </citation>
    <scope>NUCLEOTIDE SEQUENCE [LARGE SCALE GENOMIC DNA]</scope>
</reference>
<comment type="caution">
    <text evidence="1">The sequence shown here is derived from an EMBL/GenBank/DDBJ whole genome shotgun (WGS) entry which is preliminary data.</text>
</comment>
<name>A0ACC0YIB2_9ROSI</name>
<keyword evidence="2" id="KW-1185">Reference proteome</keyword>
<dbReference type="Proteomes" id="UP001163603">
    <property type="component" value="Chromosome 6"/>
</dbReference>
<evidence type="ECO:0000313" key="1">
    <source>
        <dbReference type="EMBL" id="KAJ0037687.1"/>
    </source>
</evidence>
<gene>
    <name evidence="1" type="ORF">Pint_24064</name>
</gene>
<sequence length="55" mass="6075">MGFNKPEFCCTSAFGDPNTCKPTQFSKIFKESCSMAYSYAYDDLTSTFTCNGANC</sequence>
<dbReference type="EMBL" id="CM047741">
    <property type="protein sequence ID" value="KAJ0037687.1"/>
    <property type="molecule type" value="Genomic_DNA"/>
</dbReference>